<organism evidence="2 3">
    <name type="scientific">Ensete ventricosum</name>
    <name type="common">Abyssinian banana</name>
    <name type="synonym">Musa ensete</name>
    <dbReference type="NCBI Taxonomy" id="4639"/>
    <lineage>
        <taxon>Eukaryota</taxon>
        <taxon>Viridiplantae</taxon>
        <taxon>Streptophyta</taxon>
        <taxon>Embryophyta</taxon>
        <taxon>Tracheophyta</taxon>
        <taxon>Spermatophyta</taxon>
        <taxon>Magnoliopsida</taxon>
        <taxon>Liliopsida</taxon>
        <taxon>Zingiberales</taxon>
        <taxon>Musaceae</taxon>
        <taxon>Ensete</taxon>
    </lineage>
</organism>
<evidence type="ECO:0000256" key="1">
    <source>
        <dbReference type="SAM" id="MobiDB-lite"/>
    </source>
</evidence>
<protein>
    <submittedName>
        <fullName evidence="2">Uncharacterized protein</fullName>
    </submittedName>
</protein>
<reference evidence="2 3" key="1">
    <citation type="journal article" date="2014" name="Agronomy (Basel)">
        <title>A Draft Genome Sequence for Ensete ventricosum, the Drought-Tolerant Tree Against Hunger.</title>
        <authorList>
            <person name="Harrison J."/>
            <person name="Moore K.A."/>
            <person name="Paszkiewicz K."/>
            <person name="Jones T."/>
            <person name="Grant M."/>
            <person name="Ambacheew D."/>
            <person name="Muzemil S."/>
            <person name="Studholme D.J."/>
        </authorList>
    </citation>
    <scope>NUCLEOTIDE SEQUENCE [LARGE SCALE GENOMIC DNA]</scope>
</reference>
<feature type="compositionally biased region" description="Low complexity" evidence="1">
    <location>
        <begin position="59"/>
        <end position="72"/>
    </location>
</feature>
<dbReference type="Proteomes" id="UP000287651">
    <property type="component" value="Unassembled WGS sequence"/>
</dbReference>
<dbReference type="EMBL" id="AMZH03000716">
    <property type="protein sequence ID" value="RRT82341.1"/>
    <property type="molecule type" value="Genomic_DNA"/>
</dbReference>
<proteinExistence type="predicted"/>
<evidence type="ECO:0000313" key="3">
    <source>
        <dbReference type="Proteomes" id="UP000287651"/>
    </source>
</evidence>
<gene>
    <name evidence="2" type="ORF">B296_00018435</name>
</gene>
<feature type="region of interest" description="Disordered" evidence="1">
    <location>
        <begin position="34"/>
        <end position="72"/>
    </location>
</feature>
<sequence>MDRLGGAHVAASPSQTSVRVRICSGSFRYAGPAPLPLEHATGGEQCSSQRSGSPPPPIRNNINSPFPVGINR</sequence>
<accession>A0A427B1F1</accession>
<comment type="caution">
    <text evidence="2">The sequence shown here is derived from an EMBL/GenBank/DDBJ whole genome shotgun (WGS) entry which is preliminary data.</text>
</comment>
<dbReference type="AlphaFoldDB" id="A0A427B1F1"/>
<evidence type="ECO:0000313" key="2">
    <source>
        <dbReference type="EMBL" id="RRT82341.1"/>
    </source>
</evidence>
<name>A0A427B1F1_ENSVE</name>